<dbReference type="Gene3D" id="3.10.105.10">
    <property type="entry name" value="Dipeptide-binding Protein, Domain 3"/>
    <property type="match status" value="1"/>
</dbReference>
<dbReference type="GO" id="GO:0030288">
    <property type="term" value="C:outer membrane-bounded periplasmic space"/>
    <property type="evidence" value="ECO:0007669"/>
    <property type="project" value="UniProtKB-ARBA"/>
</dbReference>
<reference evidence="7 8" key="1">
    <citation type="submission" date="2018-06" db="EMBL/GenBank/DDBJ databases">
        <authorList>
            <consortium name="Pathogen Informatics"/>
            <person name="Doyle S."/>
        </authorList>
    </citation>
    <scope>NUCLEOTIDE SEQUENCE [LARGE SCALE GENOMIC DNA]</scope>
    <source>
        <strain evidence="7 8">NCTC10684</strain>
    </source>
</reference>
<dbReference type="InterPro" id="IPR006311">
    <property type="entry name" value="TAT_signal"/>
</dbReference>
<dbReference type="Pfam" id="PF00496">
    <property type="entry name" value="SBP_bac_5"/>
    <property type="match status" value="1"/>
</dbReference>
<dbReference type="AlphaFoldDB" id="A0A381IKA1"/>
<dbReference type="InterPro" id="IPR030678">
    <property type="entry name" value="Peptide/Ni-bd"/>
</dbReference>
<proteinExistence type="inferred from homology"/>
<dbReference type="PROSITE" id="PS51318">
    <property type="entry name" value="TAT"/>
    <property type="match status" value="1"/>
</dbReference>
<accession>A0A381IKA1</accession>
<evidence type="ECO:0000313" key="8">
    <source>
        <dbReference type="Proteomes" id="UP000254701"/>
    </source>
</evidence>
<dbReference type="PANTHER" id="PTHR30290:SF10">
    <property type="entry name" value="PERIPLASMIC OLIGOPEPTIDE-BINDING PROTEIN-RELATED"/>
    <property type="match status" value="1"/>
</dbReference>
<feature type="chain" id="PRO_5016871703" evidence="5">
    <location>
        <begin position="28"/>
        <end position="526"/>
    </location>
</feature>
<dbReference type="GO" id="GO:0043190">
    <property type="term" value="C:ATP-binding cassette (ABC) transporter complex"/>
    <property type="evidence" value="ECO:0007669"/>
    <property type="project" value="InterPro"/>
</dbReference>
<dbReference type="EMBL" id="UFSM01000002">
    <property type="protein sequence ID" value="SUY28371.1"/>
    <property type="molecule type" value="Genomic_DNA"/>
</dbReference>
<dbReference type="InterPro" id="IPR039424">
    <property type="entry name" value="SBP_5"/>
</dbReference>
<organism evidence="7 8">
    <name type="scientific">Aminobacter aminovorans</name>
    <name type="common">Chelatobacter heintzii</name>
    <dbReference type="NCBI Taxonomy" id="83263"/>
    <lineage>
        <taxon>Bacteria</taxon>
        <taxon>Pseudomonadati</taxon>
        <taxon>Pseudomonadota</taxon>
        <taxon>Alphaproteobacteria</taxon>
        <taxon>Hyphomicrobiales</taxon>
        <taxon>Phyllobacteriaceae</taxon>
        <taxon>Aminobacter</taxon>
    </lineage>
</organism>
<evidence type="ECO:0000256" key="4">
    <source>
        <dbReference type="ARBA" id="ARBA00022729"/>
    </source>
</evidence>
<dbReference type="InterPro" id="IPR000914">
    <property type="entry name" value="SBP_5_dom"/>
</dbReference>
<dbReference type="GO" id="GO:1904680">
    <property type="term" value="F:peptide transmembrane transporter activity"/>
    <property type="evidence" value="ECO:0007669"/>
    <property type="project" value="TreeGrafter"/>
</dbReference>
<evidence type="ECO:0000259" key="6">
    <source>
        <dbReference type="Pfam" id="PF00496"/>
    </source>
</evidence>
<evidence type="ECO:0000256" key="5">
    <source>
        <dbReference type="SAM" id="SignalP"/>
    </source>
</evidence>
<protein>
    <submittedName>
        <fullName evidence="7">Nickel-binding periplasmic protein</fullName>
    </submittedName>
</protein>
<dbReference type="PANTHER" id="PTHR30290">
    <property type="entry name" value="PERIPLASMIC BINDING COMPONENT OF ABC TRANSPORTER"/>
    <property type="match status" value="1"/>
</dbReference>
<dbReference type="OrthoDB" id="9801912at2"/>
<gene>
    <name evidence="7" type="primary">nikA</name>
    <name evidence="7" type="ORF">NCTC10684_05113</name>
</gene>
<dbReference type="GO" id="GO:0015833">
    <property type="term" value="P:peptide transport"/>
    <property type="evidence" value="ECO:0007669"/>
    <property type="project" value="TreeGrafter"/>
</dbReference>
<dbReference type="Gene3D" id="3.40.190.10">
    <property type="entry name" value="Periplasmic binding protein-like II"/>
    <property type="match status" value="1"/>
</dbReference>
<keyword evidence="3" id="KW-0813">Transport</keyword>
<name>A0A381IKA1_AMIAI</name>
<feature type="domain" description="Solute-binding protein family 5" evidence="6">
    <location>
        <begin position="77"/>
        <end position="442"/>
    </location>
</feature>
<dbReference type="SUPFAM" id="SSF53850">
    <property type="entry name" value="Periplasmic binding protein-like II"/>
    <property type="match status" value="1"/>
</dbReference>
<evidence type="ECO:0000256" key="2">
    <source>
        <dbReference type="ARBA" id="ARBA00005695"/>
    </source>
</evidence>
<evidence type="ECO:0000313" key="7">
    <source>
        <dbReference type="EMBL" id="SUY28371.1"/>
    </source>
</evidence>
<dbReference type="PIRSF" id="PIRSF002741">
    <property type="entry name" value="MppA"/>
    <property type="match status" value="1"/>
</dbReference>
<keyword evidence="4 5" id="KW-0732">Signal</keyword>
<sequence>MTASRRTFLKGLAVAPALFGGMSSTIAAYAQEAKALGDLIVAIAKPAGNLDPHKYIGLWAVQDLMFEPLMRYGKNGKIEPALATEWAVEDNGKLLRVKLRQNVTFQDGTPWDADAMMWNLDRWIGKPANNWMNSSRLYSGHKIVDAHTVELQFKEPVLGLLYEFSYVRPSRFLSPKSVDKDGNYQVPVGTGPWIQESASNSESTFKRFDGYWGDLPSFEHIELKVLPDSRSRMAALRAGEIDLAGGDYLAPIKATEAKALESAGIPVTVETGTTTIVLAYNPDRNEALKDVRVRKAINIGFDRAAIGQVLYQSLAEPAGSLFPANVPHAGKRFEVARRDVEAAKALLEAAGWSGSGIREKDGKKLSLELVVSEEQMAGSRSLGEILQSQLGEIGIDLTIRSVDHASRHSDIPARKYDMALFYTLGAPYEPFGTLVGLFLSTFNNGVDGKLFLDPANLDPLVLAAASASEADVEGATQAVYDWLYNEVAISPLFYAPIIWAHAPRVQGFTPPSTEYDLPYKNITLSA</sequence>
<feature type="signal peptide" evidence="5">
    <location>
        <begin position="1"/>
        <end position="27"/>
    </location>
</feature>
<evidence type="ECO:0000256" key="3">
    <source>
        <dbReference type="ARBA" id="ARBA00022448"/>
    </source>
</evidence>
<dbReference type="RefSeq" id="WP_115734129.1">
    <property type="nucleotide sequence ID" value="NZ_BAAAVY010000009.1"/>
</dbReference>
<evidence type="ECO:0000256" key="1">
    <source>
        <dbReference type="ARBA" id="ARBA00004418"/>
    </source>
</evidence>
<comment type="similarity">
    <text evidence="2">Belongs to the bacterial solute-binding protein 5 family.</text>
</comment>
<comment type="subcellular location">
    <subcellularLocation>
        <location evidence="1">Periplasm</location>
    </subcellularLocation>
</comment>
<dbReference type="Proteomes" id="UP000254701">
    <property type="component" value="Unassembled WGS sequence"/>
</dbReference>